<evidence type="ECO:0000313" key="1">
    <source>
        <dbReference type="EMBL" id="OIQ92873.1"/>
    </source>
</evidence>
<name>A0A1J5RAN9_9ZZZZ</name>
<comment type="caution">
    <text evidence="1">The sequence shown here is derived from an EMBL/GenBank/DDBJ whole genome shotgun (WGS) entry which is preliminary data.</text>
</comment>
<proteinExistence type="predicted"/>
<dbReference type="AlphaFoldDB" id="A0A1J5RAN9"/>
<protein>
    <submittedName>
        <fullName evidence="1">Uncharacterized protein</fullName>
    </submittedName>
</protein>
<sequence>MKNIYAILFIAFCFTLTACKKSVFVADPNNNLLPEYSESGRNIAGALLNDTAWRCEMYPCFACVPWRFYISSSLSGDSTTFMFNGLYTSNSIKFIDTSFYNIPTAFNFVIKGLKIENQDSLLKLNNRSFQLDISNSYCSISKFYPFNLDNKGPGTLIINKVQKGNWEFGDGSPNNPKIYRFVVSGHFAFKTTADRLYDVRDGRFDMEVYLNTNLGIAN</sequence>
<accession>A0A1J5RAN9</accession>
<dbReference type="PROSITE" id="PS51257">
    <property type="entry name" value="PROKAR_LIPOPROTEIN"/>
    <property type="match status" value="1"/>
</dbReference>
<gene>
    <name evidence="1" type="ORF">GALL_251680</name>
</gene>
<reference evidence="1" key="1">
    <citation type="submission" date="2016-10" db="EMBL/GenBank/DDBJ databases">
        <title>Sequence of Gallionella enrichment culture.</title>
        <authorList>
            <person name="Poehlein A."/>
            <person name="Muehling M."/>
            <person name="Daniel R."/>
        </authorList>
    </citation>
    <scope>NUCLEOTIDE SEQUENCE</scope>
</reference>
<organism evidence="1">
    <name type="scientific">mine drainage metagenome</name>
    <dbReference type="NCBI Taxonomy" id="410659"/>
    <lineage>
        <taxon>unclassified sequences</taxon>
        <taxon>metagenomes</taxon>
        <taxon>ecological metagenomes</taxon>
    </lineage>
</organism>
<dbReference type="EMBL" id="MLJW01000220">
    <property type="protein sequence ID" value="OIQ92873.1"/>
    <property type="molecule type" value="Genomic_DNA"/>
</dbReference>